<dbReference type="EMBL" id="WIGM01000300">
    <property type="protein sequence ID" value="KAF6829824.1"/>
    <property type="molecule type" value="Genomic_DNA"/>
</dbReference>
<keyword evidence="3" id="KW-1185">Reference proteome</keyword>
<comment type="caution">
    <text evidence="2">The sequence shown here is derived from an EMBL/GenBank/DDBJ whole genome shotgun (WGS) entry which is preliminary data.</text>
</comment>
<accession>A0A8H6KDX9</accession>
<feature type="compositionally biased region" description="Pro residues" evidence="1">
    <location>
        <begin position="1"/>
        <end position="10"/>
    </location>
</feature>
<evidence type="ECO:0000313" key="2">
    <source>
        <dbReference type="EMBL" id="KAF6829824.1"/>
    </source>
</evidence>
<dbReference type="OrthoDB" id="5121955at2759"/>
<name>A0A8H6KDX9_9PEZI</name>
<gene>
    <name evidence="2" type="ORF">CMUS01_07999</name>
</gene>
<protein>
    <submittedName>
        <fullName evidence="2">Uncharacterized protein</fullName>
    </submittedName>
</protein>
<feature type="region of interest" description="Disordered" evidence="1">
    <location>
        <begin position="1"/>
        <end position="71"/>
    </location>
</feature>
<organism evidence="2 3">
    <name type="scientific">Colletotrichum musicola</name>
    <dbReference type="NCBI Taxonomy" id="2175873"/>
    <lineage>
        <taxon>Eukaryota</taxon>
        <taxon>Fungi</taxon>
        <taxon>Dikarya</taxon>
        <taxon>Ascomycota</taxon>
        <taxon>Pezizomycotina</taxon>
        <taxon>Sordariomycetes</taxon>
        <taxon>Hypocreomycetidae</taxon>
        <taxon>Glomerellales</taxon>
        <taxon>Glomerellaceae</taxon>
        <taxon>Colletotrichum</taxon>
        <taxon>Colletotrichum orchidearum species complex</taxon>
    </lineage>
</organism>
<feature type="region of interest" description="Disordered" evidence="1">
    <location>
        <begin position="119"/>
        <end position="147"/>
    </location>
</feature>
<evidence type="ECO:0000313" key="3">
    <source>
        <dbReference type="Proteomes" id="UP000639643"/>
    </source>
</evidence>
<evidence type="ECO:0000256" key="1">
    <source>
        <dbReference type="SAM" id="MobiDB-lite"/>
    </source>
</evidence>
<sequence>MAEVSPPQPPSALMISEQSGGGAEDRDQAAPPVSNGSGVDAHSSEAAASPLAEGSEDVRARRDADSPTSARVPSMFDQLLESHPQGSSALYNYSITYLGESFPLAMFLEDLRGERLILNHPGTPRPVDKQAVKPTRSSRSHSPTMRPEELALLETIGALTAPANLSTAESFSASSSCQDPLDIAQRHMLRRRHTSCTVPGSTAGPRRVGSLVYSETKVLFDDGYETVKISLLQVAILVSFCGGGPNDIWNFISGLAWASPWPSGLGRLTTNWAGLGLTSRPCVH</sequence>
<feature type="compositionally biased region" description="Basic and acidic residues" evidence="1">
    <location>
        <begin position="56"/>
        <end position="65"/>
    </location>
</feature>
<dbReference type="AlphaFoldDB" id="A0A8H6KDX9"/>
<reference evidence="2" key="1">
    <citation type="journal article" date="2020" name="Phytopathology">
        <title>Genome Sequence Resources of Colletotrichum truncatum, C. plurivorum, C. musicola, and C. sojae: Four Species Pathogenic to Soybean (Glycine max).</title>
        <authorList>
            <person name="Rogerio F."/>
            <person name="Boufleur T.R."/>
            <person name="Ciampi-Guillardi M."/>
            <person name="Sukno S.A."/>
            <person name="Thon M.R."/>
            <person name="Massola Junior N.S."/>
            <person name="Baroncelli R."/>
        </authorList>
    </citation>
    <scope>NUCLEOTIDE SEQUENCE</scope>
    <source>
        <strain evidence="2">LFN0074</strain>
    </source>
</reference>
<proteinExistence type="predicted"/>
<dbReference type="Proteomes" id="UP000639643">
    <property type="component" value="Unassembled WGS sequence"/>
</dbReference>